<dbReference type="RefSeq" id="WP_087511572.1">
    <property type="nucleotide sequence ID" value="NZ_CP032134.1"/>
</dbReference>
<organism evidence="13 14">
    <name type="scientific">Acinetobacter chinensis</name>
    <dbReference type="NCBI Taxonomy" id="2004650"/>
    <lineage>
        <taxon>Bacteria</taxon>
        <taxon>Pseudomonadati</taxon>
        <taxon>Pseudomonadota</taxon>
        <taxon>Gammaproteobacteria</taxon>
        <taxon>Moraxellales</taxon>
        <taxon>Moraxellaceae</taxon>
        <taxon>Acinetobacter</taxon>
    </lineage>
</organism>
<evidence type="ECO:0000313" key="14">
    <source>
        <dbReference type="Proteomes" id="UP000263753"/>
    </source>
</evidence>
<keyword evidence="5" id="KW-0997">Cell inner membrane</keyword>
<feature type="domain" description="GspL cytoplasmic actin-ATPase-like" evidence="11">
    <location>
        <begin position="23"/>
        <end position="166"/>
    </location>
</feature>
<evidence type="ECO:0000259" key="11">
    <source>
        <dbReference type="Pfam" id="PF05134"/>
    </source>
</evidence>
<evidence type="ECO:0000256" key="9">
    <source>
        <dbReference type="ARBA" id="ARBA00023136"/>
    </source>
</evidence>
<evidence type="ECO:0000256" key="6">
    <source>
        <dbReference type="ARBA" id="ARBA00022692"/>
    </source>
</evidence>
<evidence type="ECO:0000256" key="4">
    <source>
        <dbReference type="ARBA" id="ARBA00022475"/>
    </source>
</evidence>
<dbReference type="GO" id="GO:0009276">
    <property type="term" value="C:Gram-negative-bacterium-type cell wall"/>
    <property type="evidence" value="ECO:0007669"/>
    <property type="project" value="InterPro"/>
</dbReference>
<dbReference type="AlphaFoldDB" id="A0A3B7LVA2"/>
<dbReference type="EMBL" id="CP032134">
    <property type="protein sequence ID" value="AXY56478.1"/>
    <property type="molecule type" value="Genomic_DNA"/>
</dbReference>
<dbReference type="Pfam" id="PF05134">
    <property type="entry name" value="T2SSL"/>
    <property type="match status" value="1"/>
</dbReference>
<evidence type="ECO:0000256" key="5">
    <source>
        <dbReference type="ARBA" id="ARBA00022519"/>
    </source>
</evidence>
<dbReference type="GO" id="GO:0015627">
    <property type="term" value="C:type II protein secretion system complex"/>
    <property type="evidence" value="ECO:0007669"/>
    <property type="project" value="InterPro"/>
</dbReference>
<dbReference type="Proteomes" id="UP000263753">
    <property type="component" value="Chromosome"/>
</dbReference>
<protein>
    <recommendedName>
        <fullName evidence="10">Type II secretion system protein L</fullName>
        <shortName evidence="10">T2SS protein L</shortName>
    </recommendedName>
</protein>
<keyword evidence="4" id="KW-1003">Cell membrane</keyword>
<comment type="subcellular location">
    <subcellularLocation>
        <location evidence="1">Cell inner membrane</location>
        <topology evidence="1">Single-pass membrane protein</topology>
    </subcellularLocation>
</comment>
<evidence type="ECO:0000256" key="7">
    <source>
        <dbReference type="ARBA" id="ARBA00022927"/>
    </source>
</evidence>
<keyword evidence="7 10" id="KW-0653">Protein transport</keyword>
<proteinExistence type="inferred from homology"/>
<evidence type="ECO:0000256" key="3">
    <source>
        <dbReference type="ARBA" id="ARBA00022448"/>
    </source>
</evidence>
<evidence type="ECO:0000259" key="12">
    <source>
        <dbReference type="Pfam" id="PF12693"/>
    </source>
</evidence>
<sequence length="379" mass="42660">MLHLWMPETSGAWHWSVGEHWNQAVSLEQLIQDIQGYHGEEAIVFFPSRNLQILQQQLPKAQYKQLGADGVKYLLEEFVIFPMDAMKVLNHFQSPDQLTVLGVSKGAVETMQHALNLIPVKIVSLLPDFLILPVPAQDETVIVNINGRLLVRENEFLGNSIDDLSLFLDYQPKSKKYRISGFTDEQLSTVEAAATQELLESFQYEFVVLKKSKNHPFNFLPKATREGGVSGYWKACAAVLLSVLAIQFSYDAVRWFKLKKVADQTALQATDQFKYWFGQNYPVTEQNIKSQFKAQLEKSKAANTQALQLLSRIGPVLMQNQIVAQRVNYDASMLSMELKAGSSTVLQNLTQQLNQQGFKVELGNIQPDGAGVIGLVKIQ</sequence>
<dbReference type="SUPFAM" id="SSF53067">
    <property type="entry name" value="Actin-like ATPase domain"/>
    <property type="match status" value="1"/>
</dbReference>
<comment type="function">
    <text evidence="10">Inner membrane component of the type II secretion system required for the energy-dependent secretion of extracellular factors such as proteases and toxins from the periplasm.</text>
</comment>
<dbReference type="InterPro" id="IPR024230">
    <property type="entry name" value="GspL_cyto_dom"/>
</dbReference>
<dbReference type="Gene3D" id="3.30.420.380">
    <property type="match status" value="1"/>
</dbReference>
<dbReference type="InterPro" id="IPR007812">
    <property type="entry name" value="T2SS_protein-GspL"/>
</dbReference>
<keyword evidence="3 10" id="KW-0813">Transport</keyword>
<dbReference type="InterPro" id="IPR043129">
    <property type="entry name" value="ATPase_NBD"/>
</dbReference>
<evidence type="ECO:0000256" key="2">
    <source>
        <dbReference type="ARBA" id="ARBA00005318"/>
    </source>
</evidence>
<dbReference type="Pfam" id="PF12693">
    <property type="entry name" value="GspL_C"/>
    <property type="match status" value="1"/>
</dbReference>
<evidence type="ECO:0000313" key="13">
    <source>
        <dbReference type="EMBL" id="AXY56478.1"/>
    </source>
</evidence>
<dbReference type="NCBIfam" id="TIGR01709">
    <property type="entry name" value="typeII_sec_gspL"/>
    <property type="match status" value="1"/>
</dbReference>
<evidence type="ECO:0000256" key="8">
    <source>
        <dbReference type="ARBA" id="ARBA00022989"/>
    </source>
</evidence>
<dbReference type="PIRSF" id="PIRSF015761">
    <property type="entry name" value="Protein_L"/>
    <property type="match status" value="1"/>
</dbReference>
<keyword evidence="8" id="KW-1133">Transmembrane helix</keyword>
<dbReference type="GO" id="GO:0005886">
    <property type="term" value="C:plasma membrane"/>
    <property type="evidence" value="ECO:0007669"/>
    <property type="project" value="UniProtKB-SubCell"/>
</dbReference>
<dbReference type="Gene3D" id="3.30.1360.100">
    <property type="entry name" value="General secretion pathway protein M, EpsM"/>
    <property type="match status" value="1"/>
</dbReference>
<reference evidence="14" key="1">
    <citation type="submission" date="2018-09" db="EMBL/GenBank/DDBJ databases">
        <title>The complete genome of Acinetobacter sp. strain WCHAc010005.</title>
        <authorList>
            <person name="Hu Y."/>
            <person name="Long H."/>
            <person name="Feng Y."/>
            <person name="Zong Z."/>
        </authorList>
    </citation>
    <scope>NUCLEOTIDE SEQUENCE [LARGE SCALE GENOMIC DNA]</scope>
    <source>
        <strain evidence="14">WCHAc010005</strain>
    </source>
</reference>
<feature type="domain" description="GspL periplasmic" evidence="12">
    <location>
        <begin position="232"/>
        <end position="372"/>
    </location>
</feature>
<keyword evidence="9" id="KW-0472">Membrane</keyword>
<evidence type="ECO:0000256" key="10">
    <source>
        <dbReference type="PIRNR" id="PIRNR015761"/>
    </source>
</evidence>
<evidence type="ECO:0000256" key="1">
    <source>
        <dbReference type="ARBA" id="ARBA00004377"/>
    </source>
</evidence>
<gene>
    <name evidence="13" type="ORF">CDG60_07775</name>
</gene>
<comment type="similarity">
    <text evidence="2 10">Belongs to the GSP L family.</text>
</comment>
<dbReference type="InterPro" id="IPR025691">
    <property type="entry name" value="GspL_pp_dom"/>
</dbReference>
<accession>A0A3B7LVA2</accession>
<dbReference type="GO" id="GO:0015628">
    <property type="term" value="P:protein secretion by the type II secretion system"/>
    <property type="evidence" value="ECO:0007669"/>
    <property type="project" value="InterPro"/>
</dbReference>
<name>A0A3B7LVA2_9GAMM</name>
<dbReference type="KEGG" id="achi:CDG60_07775"/>
<keyword evidence="6" id="KW-0812">Transmembrane</keyword>